<feature type="transmembrane region" description="Helical" evidence="7">
    <location>
        <begin position="469"/>
        <end position="487"/>
    </location>
</feature>
<comment type="subcellular location">
    <subcellularLocation>
        <location evidence="1">Membrane</location>
        <topology evidence="1">Multi-pass membrane protein</topology>
    </subcellularLocation>
</comment>
<evidence type="ECO:0000256" key="6">
    <source>
        <dbReference type="ARBA" id="ARBA00023136"/>
    </source>
</evidence>
<feature type="transmembrane region" description="Helical" evidence="7">
    <location>
        <begin position="30"/>
        <end position="50"/>
    </location>
</feature>
<evidence type="ECO:0000256" key="2">
    <source>
        <dbReference type="ARBA" id="ARBA00022448"/>
    </source>
</evidence>
<dbReference type="Pfam" id="PF02080">
    <property type="entry name" value="TrkA_C"/>
    <property type="match status" value="2"/>
</dbReference>
<reference evidence="9 10" key="1">
    <citation type="submission" date="2019-07" db="EMBL/GenBank/DDBJ databases">
        <title>Whole genome shotgun sequence of Rhodospirillum oryzae NBRC 107573.</title>
        <authorList>
            <person name="Hosoyama A."/>
            <person name="Uohara A."/>
            <person name="Ohji S."/>
            <person name="Ichikawa N."/>
        </authorList>
    </citation>
    <scope>NUCLEOTIDE SEQUENCE [LARGE SCALE GENOMIC DNA]</scope>
    <source>
        <strain evidence="9 10">NBRC 107573</strain>
    </source>
</reference>
<evidence type="ECO:0000256" key="3">
    <source>
        <dbReference type="ARBA" id="ARBA00022692"/>
    </source>
</evidence>
<feature type="transmembrane region" description="Helical" evidence="7">
    <location>
        <begin position="507"/>
        <end position="537"/>
    </location>
</feature>
<dbReference type="PROSITE" id="PS01271">
    <property type="entry name" value="NA_SULFATE"/>
    <property type="match status" value="1"/>
</dbReference>
<evidence type="ECO:0000256" key="7">
    <source>
        <dbReference type="SAM" id="Phobius"/>
    </source>
</evidence>
<proteinExistence type="predicted"/>
<name>A0A512H6X2_9PROT</name>
<dbReference type="OrthoDB" id="9809303at2"/>
<feature type="domain" description="RCK C-terminal" evidence="8">
    <location>
        <begin position="314"/>
        <end position="398"/>
    </location>
</feature>
<evidence type="ECO:0000256" key="4">
    <source>
        <dbReference type="ARBA" id="ARBA00022737"/>
    </source>
</evidence>
<dbReference type="RefSeq" id="WP_147163230.1">
    <property type="nucleotide sequence ID" value="NZ_BJZO01000028.1"/>
</dbReference>
<comment type="caution">
    <text evidence="9">The sequence shown here is derived from an EMBL/GenBank/DDBJ whole genome shotgun (WGS) entry which is preliminary data.</text>
</comment>
<organism evidence="9 10">
    <name type="scientific">Pararhodospirillum oryzae</name>
    <dbReference type="NCBI Taxonomy" id="478448"/>
    <lineage>
        <taxon>Bacteria</taxon>
        <taxon>Pseudomonadati</taxon>
        <taxon>Pseudomonadota</taxon>
        <taxon>Alphaproteobacteria</taxon>
        <taxon>Rhodospirillales</taxon>
        <taxon>Rhodospirillaceae</taxon>
        <taxon>Pararhodospirillum</taxon>
    </lineage>
</organism>
<dbReference type="PROSITE" id="PS51202">
    <property type="entry name" value="RCK_C"/>
    <property type="match status" value="2"/>
</dbReference>
<feature type="transmembrane region" description="Helical" evidence="7">
    <location>
        <begin position="173"/>
        <end position="195"/>
    </location>
</feature>
<evidence type="ECO:0000313" key="9">
    <source>
        <dbReference type="EMBL" id="GEO81192.1"/>
    </source>
</evidence>
<protein>
    <submittedName>
        <fullName evidence="9">Sodium:sulfate symporter</fullName>
    </submittedName>
</protein>
<dbReference type="Gene3D" id="3.30.70.1450">
    <property type="entry name" value="Regulator of K+ conductance, C-terminal domain"/>
    <property type="match status" value="2"/>
</dbReference>
<feature type="transmembrane region" description="Helical" evidence="7">
    <location>
        <begin position="420"/>
        <end position="437"/>
    </location>
</feature>
<keyword evidence="2" id="KW-0813">Transport</keyword>
<evidence type="ECO:0000256" key="5">
    <source>
        <dbReference type="ARBA" id="ARBA00022989"/>
    </source>
</evidence>
<dbReference type="AlphaFoldDB" id="A0A512H6X2"/>
<dbReference type="InterPro" id="IPR051679">
    <property type="entry name" value="DASS-Related_Transporters"/>
</dbReference>
<dbReference type="Pfam" id="PF03600">
    <property type="entry name" value="CitMHS"/>
    <property type="match status" value="1"/>
</dbReference>
<dbReference type="InterPro" id="IPR036721">
    <property type="entry name" value="RCK_C_sf"/>
</dbReference>
<keyword evidence="4" id="KW-0677">Repeat</keyword>
<dbReference type="GO" id="GO:0006813">
    <property type="term" value="P:potassium ion transport"/>
    <property type="evidence" value="ECO:0007669"/>
    <property type="project" value="InterPro"/>
</dbReference>
<feature type="transmembrane region" description="Helical" evidence="7">
    <location>
        <begin position="140"/>
        <end position="161"/>
    </location>
</feature>
<dbReference type="PANTHER" id="PTHR43652">
    <property type="entry name" value="BASIC AMINO ACID ANTIPORTER YFCC-RELATED"/>
    <property type="match status" value="1"/>
</dbReference>
<feature type="transmembrane region" description="Helical" evidence="7">
    <location>
        <begin position="588"/>
        <end position="608"/>
    </location>
</feature>
<feature type="domain" description="RCK C-terminal" evidence="8">
    <location>
        <begin position="218"/>
        <end position="307"/>
    </location>
</feature>
<keyword evidence="10" id="KW-1185">Reference proteome</keyword>
<dbReference type="InterPro" id="IPR006037">
    <property type="entry name" value="RCK_C"/>
</dbReference>
<evidence type="ECO:0000259" key="8">
    <source>
        <dbReference type="PROSITE" id="PS51202"/>
    </source>
</evidence>
<dbReference type="GO" id="GO:0005886">
    <property type="term" value="C:plasma membrane"/>
    <property type="evidence" value="ECO:0007669"/>
    <property type="project" value="TreeGrafter"/>
</dbReference>
<dbReference type="Proteomes" id="UP000321567">
    <property type="component" value="Unassembled WGS sequence"/>
</dbReference>
<feature type="transmembrane region" description="Helical" evidence="7">
    <location>
        <begin position="443"/>
        <end position="462"/>
    </location>
</feature>
<dbReference type="SUPFAM" id="SSF116726">
    <property type="entry name" value="TrkA C-terminal domain-like"/>
    <property type="match status" value="2"/>
</dbReference>
<dbReference type="EMBL" id="BJZO01000028">
    <property type="protein sequence ID" value="GEO81192.1"/>
    <property type="molecule type" value="Genomic_DNA"/>
</dbReference>
<feature type="transmembrane region" description="Helical" evidence="7">
    <location>
        <begin position="95"/>
        <end position="119"/>
    </location>
</feature>
<dbReference type="InterPro" id="IPR004680">
    <property type="entry name" value="Cit_transptr-like_dom"/>
</dbReference>
<feature type="transmembrane region" description="Helical" evidence="7">
    <location>
        <begin position="57"/>
        <end position="75"/>
    </location>
</feature>
<dbReference type="InterPro" id="IPR031312">
    <property type="entry name" value="Na/sul_symport_CS"/>
</dbReference>
<dbReference type="PANTHER" id="PTHR43652:SF1">
    <property type="entry name" value="RESPONSE REGULATOR"/>
    <property type="match status" value="1"/>
</dbReference>
<keyword evidence="6 7" id="KW-0472">Membrane</keyword>
<gene>
    <name evidence="9" type="ORF">ROR02_13230</name>
</gene>
<keyword evidence="5 7" id="KW-1133">Transmembrane helix</keyword>
<feature type="transmembrane region" description="Helical" evidence="7">
    <location>
        <begin position="549"/>
        <end position="568"/>
    </location>
</feature>
<dbReference type="GO" id="GO:0008324">
    <property type="term" value="F:monoatomic cation transmembrane transporter activity"/>
    <property type="evidence" value="ECO:0007669"/>
    <property type="project" value="InterPro"/>
</dbReference>
<accession>A0A512H6X2</accession>
<sequence length="610" mass="63812">MTPDLVLVLALLAVAVGLFARGRPSMDVVALMVMACLPFTGTVTATEALAGFADPNVILIAALFILGEGLVRTGVAKTLGGWITVLSGGREGRLIAALMAAASGLGAFMSSTGVVAIFIPIVLRVARAMKIPASRLMMPLSMAALISGMMTLVATAPNLVVNAELARRGYEGFGFFAFTPFGLPVLALAIGYMLLARRFLGGAVPAPGVGRTRRPGLADWIKSYDLARREARLRVLPASDLAGRRLDELALRATEGVNILAIERMGRFGPHFLRPRRETELAAGDVLLVDVVDPQGDLEAVAARHQLVALPLSGAYFLDRAQELGMAEALVPPDSSLVERTPAEVGFRSTRDVSVIAVRRGTGRVEGPAASIALKAGDQLLLIGPWSAIRRLAGERHDLVVLDLPEEADDYAPARERAPYAVLVLLAMVAVMASGLLPNAQAALIGCLLLGAFGCVNAASAYRSINWPTLVLIVGMLPFALALERTGGVDLAAQALIQALGETHPQAMLAVLFAVTAGLGLFISNTATAVLMAPVAVTLAQELGVSPHPFAMTVALAASTAFMTPVSSPVNTLVVGPGGYRFMDFVRIGVPFSLLTMAVCVGLVPLVLPF</sequence>
<keyword evidence="3 7" id="KW-0812">Transmembrane</keyword>
<evidence type="ECO:0000313" key="10">
    <source>
        <dbReference type="Proteomes" id="UP000321567"/>
    </source>
</evidence>
<evidence type="ECO:0000256" key="1">
    <source>
        <dbReference type="ARBA" id="ARBA00004141"/>
    </source>
</evidence>